<evidence type="ECO:0000313" key="2">
    <source>
        <dbReference type="EMBL" id="MFD2480054.1"/>
    </source>
</evidence>
<dbReference type="Proteomes" id="UP001597542">
    <property type="component" value="Unassembled WGS sequence"/>
</dbReference>
<feature type="region of interest" description="Disordered" evidence="1">
    <location>
        <begin position="117"/>
        <end position="139"/>
    </location>
</feature>
<dbReference type="EMBL" id="JBHUKQ010000006">
    <property type="protein sequence ID" value="MFD2480054.1"/>
    <property type="molecule type" value="Genomic_DNA"/>
</dbReference>
<feature type="compositionally biased region" description="Basic and acidic residues" evidence="1">
    <location>
        <begin position="117"/>
        <end position="128"/>
    </location>
</feature>
<feature type="region of interest" description="Disordered" evidence="1">
    <location>
        <begin position="1"/>
        <end position="31"/>
    </location>
</feature>
<comment type="caution">
    <text evidence="2">The sequence shown here is derived from an EMBL/GenBank/DDBJ whole genome shotgun (WGS) entry which is preliminary data.</text>
</comment>
<proteinExistence type="predicted"/>
<reference evidence="3" key="1">
    <citation type="journal article" date="2019" name="Int. J. Syst. Evol. Microbiol.">
        <title>The Global Catalogue of Microorganisms (GCM) 10K type strain sequencing project: providing services to taxonomists for standard genome sequencing and annotation.</title>
        <authorList>
            <consortium name="The Broad Institute Genomics Platform"/>
            <consortium name="The Broad Institute Genome Sequencing Center for Infectious Disease"/>
            <person name="Wu L."/>
            <person name="Ma J."/>
        </authorList>
    </citation>
    <scope>NUCLEOTIDE SEQUENCE [LARGE SCALE GENOMIC DNA]</scope>
    <source>
        <strain evidence="3">CGMCC 4.7638</strain>
    </source>
</reference>
<evidence type="ECO:0000313" key="3">
    <source>
        <dbReference type="Proteomes" id="UP001597542"/>
    </source>
</evidence>
<gene>
    <name evidence="2" type="ORF">ACFSUT_07210</name>
</gene>
<accession>A0ABW5HT79</accession>
<dbReference type="RefSeq" id="WP_344286683.1">
    <property type="nucleotide sequence ID" value="NZ_BAAAHV010000027.1"/>
</dbReference>
<organism evidence="2 3">
    <name type="scientific">Amycolatopsis albidoflavus</name>
    <dbReference type="NCBI Taxonomy" id="102226"/>
    <lineage>
        <taxon>Bacteria</taxon>
        <taxon>Bacillati</taxon>
        <taxon>Actinomycetota</taxon>
        <taxon>Actinomycetes</taxon>
        <taxon>Pseudonocardiales</taxon>
        <taxon>Pseudonocardiaceae</taxon>
        <taxon>Amycolatopsis</taxon>
    </lineage>
</organism>
<name>A0ABW5HT79_9PSEU</name>
<keyword evidence="3" id="KW-1185">Reference proteome</keyword>
<protein>
    <submittedName>
        <fullName evidence="2">HPF/RaiA family ribosome-associated protein</fullName>
    </submittedName>
</protein>
<sequence>MSVAQAAFQDPRGRIPKGPHMQVEISTDNNVPGSAELNRWAEEELRAALSRFSDHLIRLEAHLSDEVASGAAGVDRRCVLEARPEGKPAVVVTHFAGSVDEALRGATRKLAGILDRQHDQAAHHKGGDTVRYGRSANQG</sequence>
<evidence type="ECO:0000256" key="1">
    <source>
        <dbReference type="SAM" id="MobiDB-lite"/>
    </source>
</evidence>